<evidence type="ECO:0000313" key="4">
    <source>
        <dbReference type="EMBL" id="TSC92230.1"/>
    </source>
</evidence>
<comment type="caution">
    <text evidence="4">The sequence shown here is derived from an EMBL/GenBank/DDBJ whole genome shotgun (WGS) entry which is preliminary data.</text>
</comment>
<dbReference type="PRINTS" id="PR00344">
    <property type="entry name" value="BCTRLSENSOR"/>
</dbReference>
<evidence type="ECO:0000259" key="3">
    <source>
        <dbReference type="SMART" id="SM00387"/>
    </source>
</evidence>
<evidence type="ECO:0000256" key="1">
    <source>
        <dbReference type="ARBA" id="ARBA00000085"/>
    </source>
</evidence>
<dbReference type="Proteomes" id="UP000315589">
    <property type="component" value="Unassembled WGS sequence"/>
</dbReference>
<dbReference type="EMBL" id="VMGI01000078">
    <property type="protein sequence ID" value="TSC92230.1"/>
    <property type="molecule type" value="Genomic_DNA"/>
</dbReference>
<comment type="catalytic activity">
    <reaction evidence="1">
        <text>ATP + protein L-histidine = ADP + protein N-phospho-L-histidine.</text>
        <dbReference type="EC" id="2.7.13.3"/>
    </reaction>
</comment>
<dbReference type="EC" id="2.7.13.3" evidence="2"/>
<evidence type="ECO:0000256" key="2">
    <source>
        <dbReference type="ARBA" id="ARBA00012438"/>
    </source>
</evidence>
<feature type="domain" description="Histidine kinase/HSP90-like ATPase" evidence="3">
    <location>
        <begin position="42"/>
        <end position="178"/>
    </location>
</feature>
<proteinExistence type="predicted"/>
<dbReference type="Gene3D" id="3.30.565.10">
    <property type="entry name" value="Histidine kinase-like ATPase, C-terminal domain"/>
    <property type="match status" value="1"/>
</dbReference>
<protein>
    <recommendedName>
        <fullName evidence="2">histidine kinase</fullName>
        <ecNumber evidence="2">2.7.13.3</ecNumber>
    </recommendedName>
</protein>
<evidence type="ECO:0000313" key="5">
    <source>
        <dbReference type="Proteomes" id="UP000315589"/>
    </source>
</evidence>
<dbReference type="GO" id="GO:0004673">
    <property type="term" value="F:protein histidine kinase activity"/>
    <property type="evidence" value="ECO:0007669"/>
    <property type="project" value="UniProtKB-EC"/>
</dbReference>
<dbReference type="Pfam" id="PF02518">
    <property type="entry name" value="HATPase_c"/>
    <property type="match status" value="1"/>
</dbReference>
<sequence length="191" mass="21485">MNSEEIITQIQNKTTYQLLSKIDKELQDNLNKINSTGSLLPIAKEIIIYILSELGDNIEQHSHSSKIQLFSEIENSAKQIIIFVSDNGIGIPKLFHKHFKENNNNWEEIKKALSGISTKGDGRGYGLRTIKKIVEYCEGKMIIVSNGFGYTIDSKSAEKIKISDTNGTKVAIILPNKLKITPKEFYKILEG</sequence>
<dbReference type="SMART" id="SM00387">
    <property type="entry name" value="HATPase_c"/>
    <property type="match status" value="1"/>
</dbReference>
<dbReference type="InterPro" id="IPR036890">
    <property type="entry name" value="HATPase_C_sf"/>
</dbReference>
<reference evidence="4 5" key="1">
    <citation type="submission" date="2017-07" db="EMBL/GenBank/DDBJ databases">
        <title>Mechanisms for carbon and nitrogen cycling indicate functional differentiation within the Candidate Phyla Radiation.</title>
        <authorList>
            <person name="Danczak R.E."/>
            <person name="Johnston M.D."/>
            <person name="Kenah C."/>
            <person name="Slattery M."/>
            <person name="Wrighton K.C."/>
            <person name="Wilkins M.J."/>
        </authorList>
    </citation>
    <scope>NUCLEOTIDE SEQUENCE [LARGE SCALE GENOMIC DNA]</scope>
    <source>
        <strain evidence="4">Licking1014_85</strain>
    </source>
</reference>
<gene>
    <name evidence="4" type="ORF">CEN91_521</name>
</gene>
<organism evidence="4 5">
    <name type="scientific">Candidatus Berkelbacteria bacterium Licking1014_85</name>
    <dbReference type="NCBI Taxonomy" id="2017148"/>
    <lineage>
        <taxon>Bacteria</taxon>
        <taxon>Candidatus Berkelbacteria</taxon>
    </lineage>
</organism>
<name>A0A554LH80_9BACT</name>
<accession>A0A554LH80</accession>
<dbReference type="InterPro" id="IPR003594">
    <property type="entry name" value="HATPase_dom"/>
</dbReference>
<dbReference type="SUPFAM" id="SSF55874">
    <property type="entry name" value="ATPase domain of HSP90 chaperone/DNA topoisomerase II/histidine kinase"/>
    <property type="match status" value="1"/>
</dbReference>
<dbReference type="AlphaFoldDB" id="A0A554LH80"/>
<dbReference type="InterPro" id="IPR004358">
    <property type="entry name" value="Sig_transdc_His_kin-like_C"/>
</dbReference>